<reference evidence="2 3" key="1">
    <citation type="submission" date="2018-02" db="EMBL/GenBank/DDBJ databases">
        <title>Comparative genomes isolates from brazilian mangrove.</title>
        <authorList>
            <person name="Araujo J.E."/>
            <person name="Taketani R.G."/>
            <person name="Silva M.C.P."/>
            <person name="Loureco M.V."/>
            <person name="Andreote F.D."/>
        </authorList>
    </citation>
    <scope>NUCLEOTIDE SEQUENCE [LARGE SCALE GENOMIC DNA]</scope>
    <source>
        <strain evidence="2 3">Hex-1 MGV</strain>
    </source>
</reference>
<proteinExistence type="predicted"/>
<evidence type="ECO:0000313" key="1">
    <source>
        <dbReference type="EMBL" id="PQO35341.1"/>
    </source>
</evidence>
<feature type="non-terminal residue" evidence="2">
    <location>
        <position position="40"/>
    </location>
</feature>
<dbReference type="GO" id="GO:0003677">
    <property type="term" value="F:DNA binding"/>
    <property type="evidence" value="ECO:0007669"/>
    <property type="project" value="InterPro"/>
</dbReference>
<dbReference type="EMBL" id="PUHY01000005">
    <property type="protein sequence ID" value="PQO37860.1"/>
    <property type="molecule type" value="Genomic_DNA"/>
</dbReference>
<dbReference type="GO" id="GO:0004803">
    <property type="term" value="F:transposase activity"/>
    <property type="evidence" value="ECO:0007669"/>
    <property type="project" value="InterPro"/>
</dbReference>
<dbReference type="RefSeq" id="WP_409994586.1">
    <property type="nucleotide sequence ID" value="NZ_PUHY01000005.1"/>
</dbReference>
<comment type="caution">
    <text evidence="2">The sequence shown here is derived from an EMBL/GenBank/DDBJ whole genome shotgun (WGS) entry which is preliminary data.</text>
</comment>
<name>A0A2S8G0L9_9BACT</name>
<dbReference type="GO" id="GO:0006313">
    <property type="term" value="P:DNA transposition"/>
    <property type="evidence" value="ECO:0007669"/>
    <property type="project" value="InterPro"/>
</dbReference>
<dbReference type="AlphaFoldDB" id="A0A2S8G0L9"/>
<sequence>MPRRRFTPEQIIQHLREAEVLLSQDKTIAQACKAIGVTEQ</sequence>
<dbReference type="Proteomes" id="UP000238322">
    <property type="component" value="Unassembled WGS sequence"/>
</dbReference>
<gene>
    <name evidence="2" type="ORF">C5Y83_07920</name>
    <name evidence="1" type="ORF">C5Y83_10885</name>
</gene>
<evidence type="ECO:0000313" key="2">
    <source>
        <dbReference type="EMBL" id="PQO37860.1"/>
    </source>
</evidence>
<accession>A0A2S8G0L9</accession>
<protein>
    <submittedName>
        <fullName evidence="2">IS3 family transposase</fullName>
    </submittedName>
</protein>
<dbReference type="EMBL" id="PUHY01000007">
    <property type="protein sequence ID" value="PQO35341.1"/>
    <property type="molecule type" value="Genomic_DNA"/>
</dbReference>
<evidence type="ECO:0000313" key="3">
    <source>
        <dbReference type="Proteomes" id="UP000238322"/>
    </source>
</evidence>
<organism evidence="2 3">
    <name type="scientific">Blastopirellula marina</name>
    <dbReference type="NCBI Taxonomy" id="124"/>
    <lineage>
        <taxon>Bacteria</taxon>
        <taxon>Pseudomonadati</taxon>
        <taxon>Planctomycetota</taxon>
        <taxon>Planctomycetia</taxon>
        <taxon>Pirellulales</taxon>
        <taxon>Pirellulaceae</taxon>
        <taxon>Blastopirellula</taxon>
    </lineage>
</organism>